<protein>
    <recommendedName>
        <fullName evidence="2">Type 9 secretion system plug protein N-terminal domain-containing protein</fullName>
    </recommendedName>
</protein>
<dbReference type="Pfam" id="PF17116">
    <property type="entry name" value="T9SS_plug_1st"/>
    <property type="match status" value="1"/>
</dbReference>
<dbReference type="Proteomes" id="UP000199045">
    <property type="component" value="Unassembled WGS sequence"/>
</dbReference>
<evidence type="ECO:0000313" key="3">
    <source>
        <dbReference type="EMBL" id="SDG74759.1"/>
    </source>
</evidence>
<dbReference type="OrthoDB" id="1522602at2"/>
<sequence length="430" mass="49899">MKIKTFFCIPVICLLAYVPPVAAQENTISPDHVYYSNIRSVKLNQAGDQLSYPIITLNGEEKLELSFDDMDNDVKNYFYTFVLCNADWSRAQINQVEYLRGFSENRIQDYRFSSIALQKYTHYSVQLPNQNCYPTRSGNYLLKVYLDSDTSQLVLTRRMLVIANKASVTGFIQQPVTPKVFRTHQKVNFSVNTAGLNITNPFDQMKVVILQNYRWDNAIKFPRPLFIKGSVLEYNWEVDCVMPAGKEWRWIDLRSFRLQTERVKNTEYAKDHTDIYALPDFERGGKMYQYIKDINGLYYLATLDDYDPFFEGDYATVHFSFPVPEPYAGYDMFILGELTNYECDDNSKMVFNPATKAYEGTLFLKQGFYNYVYALVDNTVVGSKPSTELTEGNWWEAENNYTILVYYRALGGRADELVTTTTLNSMLSRK</sequence>
<dbReference type="RefSeq" id="WP_089835208.1">
    <property type="nucleotide sequence ID" value="NZ_FNBN01000006.1"/>
</dbReference>
<feature type="chain" id="PRO_5011649410" description="Type 9 secretion system plug protein N-terminal domain-containing protein" evidence="1">
    <location>
        <begin position="24"/>
        <end position="430"/>
    </location>
</feature>
<accession>A0A1G7WS53</accession>
<reference evidence="3 4" key="1">
    <citation type="submission" date="2016-10" db="EMBL/GenBank/DDBJ databases">
        <authorList>
            <person name="de Groot N.N."/>
        </authorList>
    </citation>
    <scope>NUCLEOTIDE SEQUENCE [LARGE SCALE GENOMIC DNA]</scope>
    <source>
        <strain evidence="3 4">DSM 527</strain>
    </source>
</reference>
<evidence type="ECO:0000313" key="4">
    <source>
        <dbReference type="Proteomes" id="UP000199045"/>
    </source>
</evidence>
<keyword evidence="1" id="KW-0732">Signal</keyword>
<organism evidence="3 4">
    <name type="scientific">Chitinophaga filiformis</name>
    <name type="common">Myxococcus filiformis</name>
    <name type="synonym">Flexibacter filiformis</name>
    <dbReference type="NCBI Taxonomy" id="104663"/>
    <lineage>
        <taxon>Bacteria</taxon>
        <taxon>Pseudomonadati</taxon>
        <taxon>Bacteroidota</taxon>
        <taxon>Chitinophagia</taxon>
        <taxon>Chitinophagales</taxon>
        <taxon>Chitinophagaceae</taxon>
        <taxon>Chitinophaga</taxon>
    </lineage>
</organism>
<name>A0A1G7WS53_CHIFI</name>
<proteinExistence type="predicted"/>
<feature type="signal peptide" evidence="1">
    <location>
        <begin position="1"/>
        <end position="23"/>
    </location>
</feature>
<evidence type="ECO:0000256" key="1">
    <source>
        <dbReference type="SAM" id="SignalP"/>
    </source>
</evidence>
<dbReference type="AlphaFoldDB" id="A0A1G7WS53"/>
<dbReference type="InterPro" id="IPR031345">
    <property type="entry name" value="T9SS_Plug_N"/>
</dbReference>
<feature type="domain" description="Type 9 secretion system plug protein N-terminal" evidence="2">
    <location>
        <begin position="38"/>
        <end position="162"/>
    </location>
</feature>
<evidence type="ECO:0000259" key="2">
    <source>
        <dbReference type="Pfam" id="PF17116"/>
    </source>
</evidence>
<dbReference type="EMBL" id="FNBN01000006">
    <property type="protein sequence ID" value="SDG74759.1"/>
    <property type="molecule type" value="Genomic_DNA"/>
</dbReference>
<dbReference type="STRING" id="104663.SAMN04488121_106135"/>
<gene>
    <name evidence="3" type="ORF">SAMN04488121_106135</name>
</gene>